<proteinExistence type="predicted"/>
<dbReference type="AlphaFoldDB" id="A0A382G3X0"/>
<gene>
    <name evidence="1" type="ORF">METZ01_LOCUS222850</name>
</gene>
<organism evidence="1">
    <name type="scientific">marine metagenome</name>
    <dbReference type="NCBI Taxonomy" id="408172"/>
    <lineage>
        <taxon>unclassified sequences</taxon>
        <taxon>metagenomes</taxon>
        <taxon>ecological metagenomes</taxon>
    </lineage>
</organism>
<feature type="non-terminal residue" evidence="1">
    <location>
        <position position="1"/>
    </location>
</feature>
<accession>A0A382G3X0</accession>
<dbReference type="EMBL" id="UINC01053461">
    <property type="protein sequence ID" value="SVB69996.1"/>
    <property type="molecule type" value="Genomic_DNA"/>
</dbReference>
<sequence length="25" mass="2851">IGKVEFVKRDNKGADKQRLTYTLNG</sequence>
<reference evidence="1" key="1">
    <citation type="submission" date="2018-05" db="EMBL/GenBank/DDBJ databases">
        <authorList>
            <person name="Lanie J.A."/>
            <person name="Ng W.-L."/>
            <person name="Kazmierczak K.M."/>
            <person name="Andrzejewski T.M."/>
            <person name="Davidsen T.M."/>
            <person name="Wayne K.J."/>
            <person name="Tettelin H."/>
            <person name="Glass J.I."/>
            <person name="Rusch D."/>
            <person name="Podicherti R."/>
            <person name="Tsui H.-C.T."/>
            <person name="Winkler M.E."/>
        </authorList>
    </citation>
    <scope>NUCLEOTIDE SEQUENCE</scope>
</reference>
<protein>
    <submittedName>
        <fullName evidence="1">Uncharacterized protein</fullName>
    </submittedName>
</protein>
<name>A0A382G3X0_9ZZZZ</name>
<evidence type="ECO:0000313" key="1">
    <source>
        <dbReference type="EMBL" id="SVB69996.1"/>
    </source>
</evidence>